<keyword evidence="4 6" id="KW-1133">Transmembrane helix</keyword>
<evidence type="ECO:0000259" key="7">
    <source>
        <dbReference type="Pfam" id="PF12698"/>
    </source>
</evidence>
<evidence type="ECO:0000313" key="9">
    <source>
        <dbReference type="Proteomes" id="UP000064967"/>
    </source>
</evidence>
<evidence type="ECO:0000256" key="5">
    <source>
        <dbReference type="ARBA" id="ARBA00023136"/>
    </source>
</evidence>
<name>A0A0K1PLI2_9BACT</name>
<dbReference type="InterPro" id="IPR013525">
    <property type="entry name" value="ABC2_TM"/>
</dbReference>
<evidence type="ECO:0000256" key="3">
    <source>
        <dbReference type="ARBA" id="ARBA00022692"/>
    </source>
</evidence>
<gene>
    <name evidence="8" type="ORF">AKJ09_01057</name>
</gene>
<dbReference type="EMBL" id="CP012333">
    <property type="protein sequence ID" value="AKU94393.1"/>
    <property type="molecule type" value="Genomic_DNA"/>
</dbReference>
<reference evidence="8 9" key="1">
    <citation type="submission" date="2015-08" db="EMBL/GenBank/DDBJ databases">
        <authorList>
            <person name="Babu N.S."/>
            <person name="Beckwith C.J."/>
            <person name="Beseler K.G."/>
            <person name="Brison A."/>
            <person name="Carone J.V."/>
            <person name="Caskin T.P."/>
            <person name="Diamond M."/>
            <person name="Durham M.E."/>
            <person name="Foxe J.M."/>
            <person name="Go M."/>
            <person name="Henderson B.A."/>
            <person name="Jones I.B."/>
            <person name="McGettigan J.A."/>
            <person name="Micheletti S.J."/>
            <person name="Nasrallah M.E."/>
            <person name="Ortiz D."/>
            <person name="Piller C.R."/>
            <person name="Privatt S.R."/>
            <person name="Schneider S.L."/>
            <person name="Sharp S."/>
            <person name="Smith T.C."/>
            <person name="Stanton J.D."/>
            <person name="Ullery H.E."/>
            <person name="Wilson R.J."/>
            <person name="Serrano M.G."/>
            <person name="Buck G."/>
            <person name="Lee V."/>
            <person name="Wang Y."/>
            <person name="Carvalho R."/>
            <person name="Voegtly L."/>
            <person name="Shi R."/>
            <person name="Duckworth R."/>
            <person name="Johnson A."/>
            <person name="Loviza R."/>
            <person name="Walstead R."/>
            <person name="Shah Z."/>
            <person name="Kiflezghi M."/>
            <person name="Wade K."/>
            <person name="Ball S.L."/>
            <person name="Bradley K.W."/>
            <person name="Asai D.J."/>
            <person name="Bowman C.A."/>
            <person name="Russell D.A."/>
            <person name="Pope W.H."/>
            <person name="Jacobs-Sera D."/>
            <person name="Hendrix R.W."/>
            <person name="Hatfull G.F."/>
        </authorList>
    </citation>
    <scope>NUCLEOTIDE SEQUENCE [LARGE SCALE GENOMIC DNA]</scope>
    <source>
        <strain evidence="8 9">DSM 27648</strain>
    </source>
</reference>
<feature type="transmembrane region" description="Helical" evidence="6">
    <location>
        <begin position="225"/>
        <end position="243"/>
    </location>
</feature>
<dbReference type="RefSeq" id="WP_146645998.1">
    <property type="nucleotide sequence ID" value="NZ_CP012333.1"/>
</dbReference>
<dbReference type="PANTHER" id="PTHR30294">
    <property type="entry name" value="MEMBRANE COMPONENT OF ABC TRANSPORTER YHHJ-RELATED"/>
    <property type="match status" value="1"/>
</dbReference>
<dbReference type="PANTHER" id="PTHR30294:SF29">
    <property type="entry name" value="MULTIDRUG ABC TRANSPORTER PERMEASE YBHS-RELATED"/>
    <property type="match status" value="1"/>
</dbReference>
<dbReference type="GO" id="GO:0140359">
    <property type="term" value="F:ABC-type transporter activity"/>
    <property type="evidence" value="ECO:0007669"/>
    <property type="project" value="InterPro"/>
</dbReference>
<dbReference type="STRING" id="1391654.AKJ09_01057"/>
<feature type="transmembrane region" description="Helical" evidence="6">
    <location>
        <begin position="170"/>
        <end position="189"/>
    </location>
</feature>
<dbReference type="InterPro" id="IPR051449">
    <property type="entry name" value="ABC-2_transporter_component"/>
</dbReference>
<organism evidence="8 9">
    <name type="scientific">Labilithrix luteola</name>
    <dbReference type="NCBI Taxonomy" id="1391654"/>
    <lineage>
        <taxon>Bacteria</taxon>
        <taxon>Pseudomonadati</taxon>
        <taxon>Myxococcota</taxon>
        <taxon>Polyangia</taxon>
        <taxon>Polyangiales</taxon>
        <taxon>Labilitrichaceae</taxon>
        <taxon>Labilithrix</taxon>
    </lineage>
</organism>
<sequence length="249" mass="27582">MRSFWPIYKRELFAFFVTPLAWVLITVFLLVQGMHFFLLVDHFASAGSAGSDQTPIQAFFGNTVLLYLVLFLLVPPMTMRLFAEERRSGTIETLMTAPVSSVAVVLSKYLAVLTTYAAMWLPTVLYLVILRRTGEVDWGVAASAYLGVFLVGAGYLALGLLMSAITKSQFLALVLTALVVLTLFILGVGEFITREGTLMHDICAHVSVWAHMNDFASGIVDSRRLVFYGSLVVLPLFVTVRAVDAWRWG</sequence>
<evidence type="ECO:0000256" key="6">
    <source>
        <dbReference type="SAM" id="Phobius"/>
    </source>
</evidence>
<dbReference type="Proteomes" id="UP000064967">
    <property type="component" value="Chromosome"/>
</dbReference>
<evidence type="ECO:0000256" key="1">
    <source>
        <dbReference type="ARBA" id="ARBA00004651"/>
    </source>
</evidence>
<protein>
    <submittedName>
        <fullName evidence="8">Gliding motility protein GldF</fullName>
    </submittedName>
</protein>
<keyword evidence="3 6" id="KW-0812">Transmembrane</keyword>
<keyword evidence="5 6" id="KW-0472">Membrane</keyword>
<accession>A0A0K1PLI2</accession>
<feature type="transmembrane region" description="Helical" evidence="6">
    <location>
        <begin position="12"/>
        <end position="36"/>
    </location>
</feature>
<dbReference type="PATRIC" id="fig|1391654.3.peg.1077"/>
<keyword evidence="9" id="KW-1185">Reference proteome</keyword>
<dbReference type="KEGG" id="llu:AKJ09_01057"/>
<feature type="transmembrane region" description="Helical" evidence="6">
    <location>
        <begin position="138"/>
        <end position="158"/>
    </location>
</feature>
<dbReference type="Pfam" id="PF12698">
    <property type="entry name" value="ABC2_membrane_3"/>
    <property type="match status" value="1"/>
</dbReference>
<dbReference type="AlphaFoldDB" id="A0A0K1PLI2"/>
<evidence type="ECO:0000313" key="8">
    <source>
        <dbReference type="EMBL" id="AKU94393.1"/>
    </source>
</evidence>
<evidence type="ECO:0000256" key="4">
    <source>
        <dbReference type="ARBA" id="ARBA00022989"/>
    </source>
</evidence>
<dbReference type="OrthoDB" id="9794512at2"/>
<dbReference type="GO" id="GO:0005886">
    <property type="term" value="C:plasma membrane"/>
    <property type="evidence" value="ECO:0007669"/>
    <property type="project" value="UniProtKB-SubCell"/>
</dbReference>
<evidence type="ECO:0000256" key="2">
    <source>
        <dbReference type="ARBA" id="ARBA00022475"/>
    </source>
</evidence>
<feature type="transmembrane region" description="Helical" evidence="6">
    <location>
        <begin position="56"/>
        <end position="74"/>
    </location>
</feature>
<comment type="subcellular location">
    <subcellularLocation>
        <location evidence="1">Cell membrane</location>
        <topology evidence="1">Multi-pass membrane protein</topology>
    </subcellularLocation>
</comment>
<feature type="domain" description="ABC-2 type transporter transmembrane" evidence="7">
    <location>
        <begin position="59"/>
        <end position="220"/>
    </location>
</feature>
<proteinExistence type="predicted"/>
<keyword evidence="2" id="KW-1003">Cell membrane</keyword>